<keyword evidence="2" id="KW-1185">Reference proteome</keyword>
<evidence type="ECO:0000313" key="2">
    <source>
        <dbReference type="Proteomes" id="UP000198582"/>
    </source>
</evidence>
<sequence>MRQDKQLNDIAQRLIRMGDAVDDGRGALKVRIRDKSTGTVGYEPLNLEHRIRETDNPWATKSPGNLVVTDAPQNQQYLESLRELGSIWPSGDRVESFVVKHGLNKEGVDFRPGAR</sequence>
<accession>A0A1H8VV49</accession>
<gene>
    <name evidence="1" type="ORF">SAMN04489732_104323</name>
</gene>
<organism evidence="1 2">
    <name type="scientific">Amycolatopsis saalfeldensis</name>
    <dbReference type="NCBI Taxonomy" id="394193"/>
    <lineage>
        <taxon>Bacteria</taxon>
        <taxon>Bacillati</taxon>
        <taxon>Actinomycetota</taxon>
        <taxon>Actinomycetes</taxon>
        <taxon>Pseudonocardiales</taxon>
        <taxon>Pseudonocardiaceae</taxon>
        <taxon>Amycolatopsis</taxon>
    </lineage>
</organism>
<protein>
    <submittedName>
        <fullName evidence="1">Uncharacterized protein</fullName>
    </submittedName>
</protein>
<name>A0A1H8VV49_9PSEU</name>
<dbReference type="Proteomes" id="UP000198582">
    <property type="component" value="Unassembled WGS sequence"/>
</dbReference>
<proteinExistence type="predicted"/>
<dbReference type="OrthoDB" id="9153660at2"/>
<dbReference type="AlphaFoldDB" id="A0A1H8VV49"/>
<reference evidence="1 2" key="1">
    <citation type="submission" date="2016-10" db="EMBL/GenBank/DDBJ databases">
        <authorList>
            <person name="de Groot N.N."/>
        </authorList>
    </citation>
    <scope>NUCLEOTIDE SEQUENCE [LARGE SCALE GENOMIC DNA]</scope>
    <source>
        <strain evidence="1 2">DSM 44993</strain>
    </source>
</reference>
<evidence type="ECO:0000313" key="1">
    <source>
        <dbReference type="EMBL" id="SEP19286.1"/>
    </source>
</evidence>
<dbReference type="EMBL" id="FOEF01000004">
    <property type="protein sequence ID" value="SEP19286.1"/>
    <property type="molecule type" value="Genomic_DNA"/>
</dbReference>
<dbReference type="STRING" id="394193.SAMN04489732_104323"/>
<dbReference type="RefSeq" id="WP_091616902.1">
    <property type="nucleotide sequence ID" value="NZ_FOEF01000004.1"/>
</dbReference>